<name>A0AAV9ITJ3_CYACA</name>
<evidence type="ECO:0000256" key="2">
    <source>
        <dbReference type="SAM" id="MobiDB-lite"/>
    </source>
</evidence>
<evidence type="ECO:0000256" key="1">
    <source>
        <dbReference type="SAM" id="Coils"/>
    </source>
</evidence>
<feature type="region of interest" description="Disordered" evidence="2">
    <location>
        <begin position="48"/>
        <end position="77"/>
    </location>
</feature>
<keyword evidence="1" id="KW-0175">Coiled coil</keyword>
<keyword evidence="4" id="KW-1185">Reference proteome</keyword>
<proteinExistence type="predicted"/>
<organism evidence="3 4">
    <name type="scientific">Cyanidium caldarium</name>
    <name type="common">Red alga</name>
    <dbReference type="NCBI Taxonomy" id="2771"/>
    <lineage>
        <taxon>Eukaryota</taxon>
        <taxon>Rhodophyta</taxon>
        <taxon>Bangiophyceae</taxon>
        <taxon>Cyanidiales</taxon>
        <taxon>Cyanidiaceae</taxon>
        <taxon>Cyanidium</taxon>
    </lineage>
</organism>
<feature type="coiled-coil region" evidence="1">
    <location>
        <begin position="91"/>
        <end position="125"/>
    </location>
</feature>
<comment type="caution">
    <text evidence="3">The sequence shown here is derived from an EMBL/GenBank/DDBJ whole genome shotgun (WGS) entry which is preliminary data.</text>
</comment>
<protein>
    <submittedName>
        <fullName evidence="3">Uncharacterized protein</fullName>
    </submittedName>
</protein>
<dbReference type="AlphaFoldDB" id="A0AAV9ITJ3"/>
<evidence type="ECO:0000313" key="3">
    <source>
        <dbReference type="EMBL" id="KAK4535411.1"/>
    </source>
</evidence>
<accession>A0AAV9ITJ3</accession>
<sequence length="145" mass="15663">MPVRALRHLLDIDASCAGTPHRTRRPSSSLCASLSFAPLPCDGNMESTGVAKASAHRASGDEAGPDSPVMNTHRESMRRETRALLLAAEAYRRAAESLQSIERQLQAFEERIARAVAVMQKAERVLADGLVYRQALQRAGTAPGP</sequence>
<reference evidence="3 4" key="1">
    <citation type="submission" date="2022-07" db="EMBL/GenBank/DDBJ databases">
        <title>Genome-wide signatures of adaptation to extreme environments.</title>
        <authorList>
            <person name="Cho C.H."/>
            <person name="Yoon H.S."/>
        </authorList>
    </citation>
    <scope>NUCLEOTIDE SEQUENCE [LARGE SCALE GENOMIC DNA]</scope>
    <source>
        <strain evidence="3 4">DBV 063 E5</strain>
    </source>
</reference>
<evidence type="ECO:0000313" key="4">
    <source>
        <dbReference type="Proteomes" id="UP001301350"/>
    </source>
</evidence>
<gene>
    <name evidence="3" type="ORF">CDCA_CDCA04G1436</name>
</gene>
<dbReference type="Proteomes" id="UP001301350">
    <property type="component" value="Unassembled WGS sequence"/>
</dbReference>
<dbReference type="EMBL" id="JANCYW010000004">
    <property type="protein sequence ID" value="KAK4535411.1"/>
    <property type="molecule type" value="Genomic_DNA"/>
</dbReference>